<evidence type="ECO:0000313" key="3">
    <source>
        <dbReference type="EMBL" id="SFL02057.1"/>
    </source>
</evidence>
<name>A0A1I4EBS4_9HYPH</name>
<sequence length="1736" mass="194339">MPENDLPQEHENWAHEVLKAIKVGYNVEFDVPEDEQVSDGENGHEKVAVSEAQETPPEVAAEQPDLKDIAVQKALHQKELSKASRNLKSLAKAVHIAGKRRDVFIEDVTKKVLDDAKQLAEANIRQANDIMNKPDKKGFVDLDKMQAFMDRGEEYLRIMQTNFKEGQEISLEGMRGLSAELQKKTDDLHKQRTPAEAWGVDLSRLDDVYGQTCDRLTDLNKALNGGSVATAKQNMLAASNNLAILREVLAKAQMQTETAKKDVEDRVQATETAAAELSARKVEIEHDPKVLGDFEKEYDAVIADCKQASASTSAGKGIEAVKAIESAEVHLSALQQVMLQSLASSPETSQNEGGNQSEVKVLTGDAIELTKEADELRTQEDLIKGSSGLLPQFKDADKSARAAITEAQNDLLSGDVTAAETKLIRAKHDLSAMRGLTIEAQSAIDIAAEQLSLLQRQVAPMIARRQEYVKLAETDDRNIRYLEKFDLVVGEVENHISQAETAIAKENLSEANQEIAYGQAAVPELQREVKKLQYLNTVKTAATKEENAELFAQTLDKLREDITYFNDRGDIFKDKEEAAIFDNLYERAASYANQAEILFKRKKYDEADDAIDNSNIALSGLEIAYERGTQTAAKVEGLKLEVKEAAERVQSFENVAKAIVNEELRGEFLSYKMVATGYVNEALDYINQSRITDALSALADLKQAMTNLNSFLTNPPQPMQPEGMQLDESEWEVIEENPTEEQLEEKQDHEDLVLFASELKLLLYEIKQMKTAVKEGHKVWERFCEGDYLQRFQTAFEQANSNLSEATEWTLGAGKMTTPGPKMRENQELFLASARIPLSEAKKAYCEMENAFDVSKQIMTSELSGLTSGAKYYLAAIEGIYKIHEYVRGWDVDLTTFDAAYLAAMDNVAELKVAIENQELVVGRERLDKAEAYRQNFLKSADLALSQREMEHTDLVLLYGDVQSEYMDASNQRGRVENFPDLKKAYDGLETEILNGFKTVEDLVGAEAGKAAVVELLKIREVNIKLRDVLADAGIALANAELDDQAQGLAEAAVFKMRSEKILEDANKLAEIAPASYEKWLPFCKGDFEEVFNNYFEGLNRSVEELRKISQGVERADFVKVTEKMRELLQEVQNYYSSMEGIRNVSEQFVNSQLKGLGKRADYFEERIDKVSLSLDKYADWGLDFADFDTCYNEAKGLIEQLRGALQRRDYVEGQELNALATSAVKAVEDEQERYAGLFEDAKTSFAAGFEVYRQQIADTVKRRPELENIKHLAAAFDDCERSATQAIERALDLINLGDRFGPDKESTYILSQQDRLLELLQEAVPLSKDPEKLGATVKESKERLAEFEAMKDDIKDGMDKEVFAAMQLRGAEHAEAAQRLMDEGDYEKAEFELFALRVVNDALQSRHDSGVAIADQVPELEQEVEDVTTDLADMEKLLDTIKDEDDAANYGKYHSIGIRTALEAKDFLLKGEIRRAQAALNTLQYYLDKLEEILDKQGAKGPKRKSGKKKSGPESELANAGEETVKPSEELAQELGLGLEREDSFEADNEERKGSLEDAIAATDQLLDTAKVNAKDLLDASDVEYYGLIIQKAEEHAAAAKDHLANSKWDDGEESIELLMMALDALHEAHHMGFATSQLVPGYQKEIDEIGQKLILLNVKRNTIGEATDLAEFDGIRNKASASVYQVLRLLKDNSIRKVKYEMKTLREHVGNLEKILGRHTSRRQKLKDLLKRKK</sequence>
<accession>A0A1I4EBS4</accession>
<proteinExistence type="predicted"/>
<feature type="region of interest" description="Disordered" evidence="2">
    <location>
        <begin position="1498"/>
        <end position="1531"/>
    </location>
</feature>
<evidence type="ECO:0000256" key="1">
    <source>
        <dbReference type="SAM" id="Coils"/>
    </source>
</evidence>
<evidence type="ECO:0008006" key="5">
    <source>
        <dbReference type="Google" id="ProtNLM"/>
    </source>
</evidence>
<dbReference type="RefSeq" id="WP_093522945.1">
    <property type="nucleotide sequence ID" value="NZ_FOSK01000014.1"/>
</dbReference>
<reference evidence="3 4" key="1">
    <citation type="submission" date="2016-10" db="EMBL/GenBank/DDBJ databases">
        <authorList>
            <person name="Varghese N."/>
            <person name="Submissions S."/>
        </authorList>
    </citation>
    <scope>NUCLEOTIDE SEQUENCE [LARGE SCALE GENOMIC DNA]</scope>
    <source>
        <strain evidence="3 4">DSM 16392</strain>
    </source>
</reference>
<evidence type="ECO:0000256" key="2">
    <source>
        <dbReference type="SAM" id="MobiDB-lite"/>
    </source>
</evidence>
<keyword evidence="4" id="KW-1185">Reference proteome</keyword>
<keyword evidence="1" id="KW-0175">Coiled coil</keyword>
<feature type="region of interest" description="Disordered" evidence="2">
    <location>
        <begin position="32"/>
        <end position="61"/>
    </location>
</feature>
<dbReference type="EMBL" id="FOSK01000014">
    <property type="protein sequence ID" value="SFL02057.1"/>
    <property type="molecule type" value="Genomic_DNA"/>
</dbReference>
<organism evidence="3 4">
    <name type="scientific">Pseudovibrio ascidiaceicola</name>
    <dbReference type="NCBI Taxonomy" id="285279"/>
    <lineage>
        <taxon>Bacteria</taxon>
        <taxon>Pseudomonadati</taxon>
        <taxon>Pseudomonadota</taxon>
        <taxon>Alphaproteobacteria</taxon>
        <taxon>Hyphomicrobiales</taxon>
        <taxon>Stappiaceae</taxon>
        <taxon>Pseudovibrio</taxon>
    </lineage>
</organism>
<feature type="coiled-coil region" evidence="1">
    <location>
        <begin position="1418"/>
        <end position="1445"/>
    </location>
</feature>
<evidence type="ECO:0000313" key="4">
    <source>
        <dbReference type="Proteomes" id="UP000199598"/>
    </source>
</evidence>
<dbReference type="Proteomes" id="UP000199598">
    <property type="component" value="Unassembled WGS sequence"/>
</dbReference>
<comment type="caution">
    <text evidence="3">The sequence shown here is derived from an EMBL/GenBank/DDBJ whole genome shotgun (WGS) entry which is preliminary data.</text>
</comment>
<gene>
    <name evidence="3" type="ORF">SAMN04488518_11455</name>
</gene>
<feature type="compositionally biased region" description="Basic residues" evidence="2">
    <location>
        <begin position="1502"/>
        <end position="1511"/>
    </location>
</feature>
<protein>
    <recommendedName>
        <fullName evidence="5">Chromosome partition protein Smc</fullName>
    </recommendedName>
</protein>
<feature type="coiled-coil region" evidence="1">
    <location>
        <begin position="635"/>
        <end position="662"/>
    </location>
</feature>